<keyword evidence="7 9" id="KW-0408">Iron</keyword>
<keyword evidence="6 9" id="KW-0479">Metal-binding</keyword>
<evidence type="ECO:0000256" key="10">
    <source>
        <dbReference type="PROSITE-ProRule" id="PRU01024"/>
    </source>
</evidence>
<feature type="binding site" evidence="9 10">
    <location>
        <position position="320"/>
    </location>
    <ligand>
        <name>S-adenosyl-L-methionine</name>
        <dbReference type="ChEBI" id="CHEBI:59789"/>
    </ligand>
</feature>
<keyword evidence="14" id="KW-1185">Reference proteome</keyword>
<dbReference type="RefSeq" id="WP_099640631.1">
    <property type="nucleotide sequence ID" value="NZ_NKHF01000009.1"/>
</dbReference>
<dbReference type="HAMAP" id="MF_01010">
    <property type="entry name" value="23SrRNA_methyltr_RlmD"/>
    <property type="match status" value="1"/>
</dbReference>
<dbReference type="OrthoDB" id="9804590at2"/>
<comment type="function">
    <text evidence="9">Catalyzes the formation of 5-methyl-uridine at position 1939 (m5U1939) in 23S rRNA.</text>
</comment>
<dbReference type="InterPro" id="IPR001566">
    <property type="entry name" value="23S_rRNA_MeTrfase_RlmD"/>
</dbReference>
<dbReference type="Gene3D" id="2.40.50.140">
    <property type="entry name" value="Nucleic acid-binding proteins"/>
    <property type="match status" value="1"/>
</dbReference>
<evidence type="ECO:0000259" key="12">
    <source>
        <dbReference type="PROSITE" id="PS50926"/>
    </source>
</evidence>
<feature type="binding site" evidence="9">
    <location>
        <position position="347"/>
    </location>
    <ligand>
        <name>S-adenosyl-L-methionine</name>
        <dbReference type="ChEBI" id="CHEBI:59789"/>
    </ligand>
</feature>
<accession>A0A2A5JV22</accession>
<dbReference type="Gene3D" id="2.40.50.1070">
    <property type="match status" value="1"/>
</dbReference>
<feature type="binding site" evidence="9">
    <location>
        <position position="87"/>
    </location>
    <ligand>
        <name>[4Fe-4S] cluster</name>
        <dbReference type="ChEBI" id="CHEBI:49883"/>
    </ligand>
</feature>
<dbReference type="SUPFAM" id="SSF50249">
    <property type="entry name" value="Nucleic acid-binding proteins"/>
    <property type="match status" value="1"/>
</dbReference>
<evidence type="ECO:0000256" key="5">
    <source>
        <dbReference type="ARBA" id="ARBA00022691"/>
    </source>
</evidence>
<evidence type="ECO:0000256" key="1">
    <source>
        <dbReference type="ARBA" id="ARBA00022485"/>
    </source>
</evidence>
<dbReference type="Pfam" id="PF01938">
    <property type="entry name" value="TRAM"/>
    <property type="match status" value="1"/>
</dbReference>
<dbReference type="InterPro" id="IPR012340">
    <property type="entry name" value="NA-bd_OB-fold"/>
</dbReference>
<feature type="active site" evidence="11">
    <location>
        <position position="394"/>
    </location>
</feature>
<evidence type="ECO:0000256" key="3">
    <source>
        <dbReference type="ARBA" id="ARBA00022603"/>
    </source>
</evidence>
<dbReference type="CDD" id="cd02440">
    <property type="entry name" value="AdoMet_MTases"/>
    <property type="match status" value="1"/>
</dbReference>
<dbReference type="PANTHER" id="PTHR11061">
    <property type="entry name" value="RNA M5U METHYLTRANSFERASE"/>
    <property type="match status" value="1"/>
</dbReference>
<keyword evidence="8 9" id="KW-0411">Iron-sulfur</keyword>
<dbReference type="FunFam" id="2.40.50.140:FF:000097">
    <property type="entry name" value="23S rRNA (uracil(1939)-C(5))-methyltransferase RlmD"/>
    <property type="match status" value="1"/>
</dbReference>
<keyword evidence="3 9" id="KW-0489">Methyltransferase</keyword>
<dbReference type="GO" id="GO:0070041">
    <property type="term" value="F:rRNA (uridine-C5-)-methyltransferase activity"/>
    <property type="evidence" value="ECO:0007669"/>
    <property type="project" value="UniProtKB-UniRule"/>
</dbReference>
<dbReference type="AlphaFoldDB" id="A0A2A5JV22"/>
<feature type="binding site" evidence="9">
    <location>
        <position position="169"/>
    </location>
    <ligand>
        <name>[4Fe-4S] cluster</name>
        <dbReference type="ChEBI" id="CHEBI:49883"/>
    </ligand>
</feature>
<evidence type="ECO:0000256" key="8">
    <source>
        <dbReference type="ARBA" id="ARBA00023014"/>
    </source>
</evidence>
<name>A0A2A5JV22_PSEO7</name>
<keyword evidence="1 9" id="KW-0004">4Fe-4S</keyword>
<dbReference type="EC" id="2.1.1.190" evidence="9"/>
<proteinExistence type="inferred from homology"/>
<comment type="similarity">
    <text evidence="9">Belongs to the class I-like SAM-binding methyltransferase superfamily. RNA M5U methyltransferase family. RlmD subfamily.</text>
</comment>
<dbReference type="GO" id="GO:0005506">
    <property type="term" value="F:iron ion binding"/>
    <property type="evidence" value="ECO:0007669"/>
    <property type="project" value="UniProtKB-UniRule"/>
</dbReference>
<dbReference type="Pfam" id="PF05958">
    <property type="entry name" value="tRNA_U5-meth_tr"/>
    <property type="match status" value="1"/>
</dbReference>
<dbReference type="InterPro" id="IPR002792">
    <property type="entry name" value="TRAM_dom"/>
</dbReference>
<evidence type="ECO:0000256" key="6">
    <source>
        <dbReference type="ARBA" id="ARBA00022723"/>
    </source>
</evidence>
<evidence type="ECO:0000313" key="14">
    <source>
        <dbReference type="Proteomes" id="UP000228621"/>
    </source>
</evidence>
<dbReference type="InterPro" id="IPR010280">
    <property type="entry name" value="U5_MeTrfase_fam"/>
</dbReference>
<feature type="binding site" evidence="9 10">
    <location>
        <position position="270"/>
    </location>
    <ligand>
        <name>S-adenosyl-L-methionine</name>
        <dbReference type="ChEBI" id="CHEBI:59789"/>
    </ligand>
</feature>
<dbReference type="PANTHER" id="PTHR11061:SF49">
    <property type="entry name" value="23S RRNA (URACIL(1939)-C(5))-METHYLTRANSFERASE RLMD"/>
    <property type="match status" value="1"/>
</dbReference>
<gene>
    <name evidence="9" type="primary">rlmD</name>
    <name evidence="13" type="ORF">CEX98_02900</name>
</gene>
<reference evidence="14" key="1">
    <citation type="journal article" date="2019" name="Genome Announc.">
        <title>Draft Genome Sequence of Pseudoalteromonas piscicida Strain 36Y ROTHPW, an Hypersaline Seawater Isolate from the South Coast of Sonora, Mexico.</title>
        <authorList>
            <person name="Sanchez-Diaz R."/>
            <person name="Molina-Garza Z.J."/>
            <person name="Cruz-Suarez L.E."/>
            <person name="Selvin J."/>
            <person name="Kiran G.S."/>
            <person name="Ibarra-Gamez J.C."/>
            <person name="Gomez-Gil B."/>
            <person name="Galaviz-Silva L."/>
        </authorList>
    </citation>
    <scope>NUCLEOTIDE SEQUENCE [LARGE SCALE GENOMIC DNA]</scope>
    <source>
        <strain evidence="14">36Y_RITHPW</strain>
    </source>
</reference>
<dbReference type="GO" id="GO:0051539">
    <property type="term" value="F:4 iron, 4 sulfur cluster binding"/>
    <property type="evidence" value="ECO:0007669"/>
    <property type="project" value="UniProtKB-KW"/>
</dbReference>
<feature type="active site" description="Nucleophile" evidence="9 10">
    <location>
        <position position="394"/>
    </location>
</feature>
<evidence type="ECO:0000313" key="13">
    <source>
        <dbReference type="EMBL" id="PCK33268.1"/>
    </source>
</evidence>
<feature type="domain" description="TRAM" evidence="12">
    <location>
        <begin position="10"/>
        <end position="68"/>
    </location>
</feature>
<protein>
    <recommendedName>
        <fullName evidence="9">23S rRNA (uracil(1939)-C(5))-methyltransferase RlmD</fullName>
        <ecNumber evidence="9">2.1.1.190</ecNumber>
    </recommendedName>
    <alternativeName>
        <fullName evidence="9">23S rRNA(m5U1939)-methyltransferase</fullName>
    </alternativeName>
</protein>
<evidence type="ECO:0000256" key="4">
    <source>
        <dbReference type="ARBA" id="ARBA00022679"/>
    </source>
</evidence>
<evidence type="ECO:0000256" key="7">
    <source>
        <dbReference type="ARBA" id="ARBA00023004"/>
    </source>
</evidence>
<dbReference type="EMBL" id="NKHF01000009">
    <property type="protein sequence ID" value="PCK33268.1"/>
    <property type="molecule type" value="Genomic_DNA"/>
</dbReference>
<feature type="binding site" evidence="9 10">
    <location>
        <position position="299"/>
    </location>
    <ligand>
        <name>S-adenosyl-L-methionine</name>
        <dbReference type="ChEBI" id="CHEBI:59789"/>
    </ligand>
</feature>
<sequence length="439" mass="49315">MAQIFRAKKAVKPSKQIELTVASMDHQGRGVARHDGKVCFITGALTSERVRAQVTQAKAKLLEAKVTKVIEASPERTQAFCPHYTQCGGCSLQHQAVEGQLSEKQHAVEKLFARFANIAQVPWYPPITFSPLHYRRAARIACIYDKQTKKVRLGFRAQQSKNIIDIEQCDVLVSPFDRIFAALNNLAGSLSEFKLISHIQLCQADNHNFVLFRHTKALSDTTRDALKAGLEQYQVLFDDGENPVLYPQLPQYRLSEFDLTLEFKLSNFIQVNQAVNEAMLHQAMAWLQPTSSEKVLDLFCGVGNFSLVLAKQAKSVIGVEGEVQSVAMAEQNAQTNQIDNVQFYCFDLTQPITQAAWFDESLDVLVLDPSRPGALEVLQRLPLTQFKRVLYVSCDPVTLARDTQVICQAGFELEKLGLMNMFVHTGHIETMALFTKQHK</sequence>
<dbReference type="Proteomes" id="UP000228621">
    <property type="component" value="Unassembled WGS sequence"/>
</dbReference>
<keyword evidence="5 9" id="KW-0949">S-adenosyl-L-methionine</keyword>
<comment type="caution">
    <text evidence="13">The sequence shown here is derived from an EMBL/GenBank/DDBJ whole genome shotgun (WGS) entry which is preliminary data.</text>
</comment>
<dbReference type="NCBIfam" id="TIGR00479">
    <property type="entry name" value="rumA"/>
    <property type="match status" value="1"/>
</dbReference>
<evidence type="ECO:0000256" key="9">
    <source>
        <dbReference type="HAMAP-Rule" id="MF_01010"/>
    </source>
</evidence>
<keyword evidence="2 9" id="KW-0698">rRNA processing</keyword>
<feature type="binding site" evidence="9">
    <location>
        <position position="81"/>
    </location>
    <ligand>
        <name>[4Fe-4S] cluster</name>
        <dbReference type="ChEBI" id="CHEBI:49883"/>
    </ligand>
</feature>
<organism evidence="13 14">
    <name type="scientific">Pseudoalteromonas piscicida</name>
    <dbReference type="NCBI Taxonomy" id="43662"/>
    <lineage>
        <taxon>Bacteria</taxon>
        <taxon>Pseudomonadati</taxon>
        <taxon>Pseudomonadota</taxon>
        <taxon>Gammaproteobacteria</taxon>
        <taxon>Alteromonadales</taxon>
        <taxon>Pseudoalteromonadaceae</taxon>
        <taxon>Pseudoalteromonas</taxon>
    </lineage>
</organism>
<dbReference type="InterPro" id="IPR030390">
    <property type="entry name" value="MeTrfase_TrmA_AS"/>
</dbReference>
<evidence type="ECO:0000256" key="11">
    <source>
        <dbReference type="PROSITE-ProRule" id="PRU10015"/>
    </source>
</evidence>
<feature type="binding site" evidence="9">
    <location>
        <position position="90"/>
    </location>
    <ligand>
        <name>[4Fe-4S] cluster</name>
        <dbReference type="ChEBI" id="CHEBI:49883"/>
    </ligand>
</feature>
<dbReference type="PROSITE" id="PS01230">
    <property type="entry name" value="TRMA_1"/>
    <property type="match status" value="1"/>
</dbReference>
<dbReference type="PROSITE" id="PS51687">
    <property type="entry name" value="SAM_MT_RNA_M5U"/>
    <property type="match status" value="1"/>
</dbReference>
<dbReference type="PROSITE" id="PS50926">
    <property type="entry name" value="TRAM"/>
    <property type="match status" value="1"/>
</dbReference>
<feature type="binding site" evidence="9 10">
    <location>
        <position position="368"/>
    </location>
    <ligand>
        <name>S-adenosyl-L-methionine</name>
        <dbReference type="ChEBI" id="CHEBI:59789"/>
    </ligand>
</feature>
<evidence type="ECO:0000256" key="2">
    <source>
        <dbReference type="ARBA" id="ARBA00022552"/>
    </source>
</evidence>
<dbReference type="InterPro" id="IPR029063">
    <property type="entry name" value="SAM-dependent_MTases_sf"/>
</dbReference>
<dbReference type="GO" id="GO:0070475">
    <property type="term" value="P:rRNA base methylation"/>
    <property type="evidence" value="ECO:0007669"/>
    <property type="project" value="TreeGrafter"/>
</dbReference>
<dbReference type="NCBIfam" id="NF009639">
    <property type="entry name" value="PRK13168.1"/>
    <property type="match status" value="1"/>
</dbReference>
<dbReference type="Gene3D" id="3.40.50.150">
    <property type="entry name" value="Vaccinia Virus protein VP39"/>
    <property type="match status" value="1"/>
</dbReference>
<comment type="catalytic activity">
    <reaction evidence="9">
        <text>uridine(1939) in 23S rRNA + S-adenosyl-L-methionine = 5-methyluridine(1939) in 23S rRNA + S-adenosyl-L-homocysteine + H(+)</text>
        <dbReference type="Rhea" id="RHEA:42908"/>
        <dbReference type="Rhea" id="RHEA-COMP:10278"/>
        <dbReference type="Rhea" id="RHEA-COMP:10279"/>
        <dbReference type="ChEBI" id="CHEBI:15378"/>
        <dbReference type="ChEBI" id="CHEBI:57856"/>
        <dbReference type="ChEBI" id="CHEBI:59789"/>
        <dbReference type="ChEBI" id="CHEBI:65315"/>
        <dbReference type="ChEBI" id="CHEBI:74447"/>
        <dbReference type="EC" id="2.1.1.190"/>
    </reaction>
</comment>
<dbReference type="SUPFAM" id="SSF53335">
    <property type="entry name" value="S-adenosyl-L-methionine-dependent methyltransferases"/>
    <property type="match status" value="1"/>
</dbReference>
<keyword evidence="4 9" id="KW-0808">Transferase</keyword>
<feature type="binding site" evidence="9">
    <location>
        <position position="304"/>
    </location>
    <ligand>
        <name>S-adenosyl-L-methionine</name>
        <dbReference type="ChEBI" id="CHEBI:59789"/>
    </ligand>
</feature>
<dbReference type="GO" id="GO:0003723">
    <property type="term" value="F:RNA binding"/>
    <property type="evidence" value="ECO:0007669"/>
    <property type="project" value="InterPro"/>
</dbReference>